<evidence type="ECO:0000313" key="9">
    <source>
        <dbReference type="EMBL" id="KAH7302202.1"/>
    </source>
</evidence>
<keyword evidence="5" id="KW-0698">rRNA processing</keyword>
<dbReference type="GO" id="GO:0030688">
    <property type="term" value="C:preribosome, small subunit precursor"/>
    <property type="evidence" value="ECO:0007669"/>
    <property type="project" value="TreeGrafter"/>
</dbReference>
<dbReference type="PANTHER" id="PTHR33911">
    <property type="entry name" value="RRNA-PROCESSING PROTEIN EFG1"/>
    <property type="match status" value="1"/>
</dbReference>
<evidence type="ECO:0000256" key="1">
    <source>
        <dbReference type="ARBA" id="ARBA00004604"/>
    </source>
</evidence>
<evidence type="ECO:0000256" key="8">
    <source>
        <dbReference type="SAM" id="MobiDB-lite"/>
    </source>
</evidence>
<evidence type="ECO:0000256" key="7">
    <source>
        <dbReference type="ARBA" id="ARBA00023242"/>
    </source>
</evidence>
<dbReference type="Pfam" id="PF10153">
    <property type="entry name" value="Efg1"/>
    <property type="match status" value="1"/>
</dbReference>
<reference evidence="9 10" key="1">
    <citation type="submission" date="2021-08" db="EMBL/GenBank/DDBJ databases">
        <title>WGS assembly of Ceratopteris richardii.</title>
        <authorList>
            <person name="Marchant D.B."/>
            <person name="Chen G."/>
            <person name="Jenkins J."/>
            <person name="Shu S."/>
            <person name="Leebens-Mack J."/>
            <person name="Grimwood J."/>
            <person name="Schmutz J."/>
            <person name="Soltis P."/>
            <person name="Soltis D."/>
            <person name="Chen Z.-H."/>
        </authorList>
    </citation>
    <scope>NUCLEOTIDE SEQUENCE [LARGE SCALE GENOMIC DNA]</scope>
    <source>
        <strain evidence="9">Whitten #5841</strain>
        <tissue evidence="9">Leaf</tissue>
    </source>
</reference>
<comment type="subcellular location">
    <subcellularLocation>
        <location evidence="1">Nucleus</location>
        <location evidence="1">Nucleolus</location>
    </subcellularLocation>
</comment>
<accession>A0A8T2S128</accession>
<keyword evidence="6" id="KW-0175">Coiled coil</keyword>
<dbReference type="AlphaFoldDB" id="A0A8T2S128"/>
<evidence type="ECO:0000256" key="6">
    <source>
        <dbReference type="ARBA" id="ARBA00023054"/>
    </source>
</evidence>
<dbReference type="GO" id="GO:0000462">
    <property type="term" value="P:maturation of SSU-rRNA from tricistronic rRNA transcript (SSU-rRNA, 5.8S rRNA, LSU-rRNA)"/>
    <property type="evidence" value="ECO:0007669"/>
    <property type="project" value="TreeGrafter"/>
</dbReference>
<feature type="region of interest" description="Disordered" evidence="8">
    <location>
        <begin position="1"/>
        <end position="53"/>
    </location>
</feature>
<keyword evidence="7" id="KW-0539">Nucleus</keyword>
<dbReference type="EMBL" id="CM035428">
    <property type="protein sequence ID" value="KAH7302202.1"/>
    <property type="molecule type" value="Genomic_DNA"/>
</dbReference>
<feature type="compositionally biased region" description="Basic residues" evidence="8">
    <location>
        <begin position="404"/>
        <end position="418"/>
    </location>
</feature>
<feature type="compositionally biased region" description="Basic residues" evidence="8">
    <location>
        <begin position="34"/>
        <end position="43"/>
    </location>
</feature>
<name>A0A8T2S128_CERRI</name>
<feature type="region of interest" description="Disordered" evidence="8">
    <location>
        <begin position="382"/>
        <end position="418"/>
    </location>
</feature>
<gene>
    <name evidence="9" type="ORF">KP509_23G060600</name>
</gene>
<sequence>MAHGGFKKQRTAEKPMVHKGKNPTGVKRPFDKTTKKKKKKKNKLPSIKNQMRSIERLLRKDLPSEVQDAQKKLLEALKKQEEEHKRSELERKMSIRYRRVKFFERRKIERRIKRVEKLLVAMDASDPAGKDQTSHLSEQLAQLKEDLEYVRFFPRSEKYVSLFIGNEDMEVIAKRNKLREQIKANIAAAAASGVDLEETDIDNVPAATVNDDDFFLAESSSDDDDMDGHHPIKPSNRSGAPGKKELNITAKLNTKPAPSCKIVTSKGQHNLGGGSKMHGHRQSVMSRQKKLQDDRSDSFRGSHKRWSWSDNTMNPAKRGDTKFTENSGTHKVKKANRVAPSNNTSLSYGKSLQGRHLPAPSKAMQTENSVKHYSNLSTVLPSASLDSRKVSENPNLGSPDVDTKKKRRRKHRPKKKKA</sequence>
<evidence type="ECO:0000256" key="5">
    <source>
        <dbReference type="ARBA" id="ARBA00022552"/>
    </source>
</evidence>
<evidence type="ECO:0000313" key="10">
    <source>
        <dbReference type="Proteomes" id="UP000825935"/>
    </source>
</evidence>
<comment type="similarity">
    <text evidence="2">Belongs to the EFG1 family.</text>
</comment>
<proteinExistence type="inferred from homology"/>
<dbReference type="InterPro" id="IPR019310">
    <property type="entry name" value="Efg1"/>
</dbReference>
<evidence type="ECO:0000256" key="3">
    <source>
        <dbReference type="ARBA" id="ARBA00018689"/>
    </source>
</evidence>
<comment type="caution">
    <text evidence="9">The sequence shown here is derived from an EMBL/GenBank/DDBJ whole genome shotgun (WGS) entry which is preliminary data.</text>
</comment>
<protein>
    <recommendedName>
        <fullName evidence="3">rRNA-processing protein EFG1</fullName>
    </recommendedName>
    <alternativeName>
        <fullName evidence="4">rRNA-processing protein efg1</fullName>
    </alternativeName>
</protein>
<dbReference type="InterPro" id="IPR050786">
    <property type="entry name" value="EFG1_rRNA-proc"/>
</dbReference>
<keyword evidence="10" id="KW-1185">Reference proteome</keyword>
<organism evidence="9 10">
    <name type="scientific">Ceratopteris richardii</name>
    <name type="common">Triangle waterfern</name>
    <dbReference type="NCBI Taxonomy" id="49495"/>
    <lineage>
        <taxon>Eukaryota</taxon>
        <taxon>Viridiplantae</taxon>
        <taxon>Streptophyta</taxon>
        <taxon>Embryophyta</taxon>
        <taxon>Tracheophyta</taxon>
        <taxon>Polypodiopsida</taxon>
        <taxon>Polypodiidae</taxon>
        <taxon>Polypodiales</taxon>
        <taxon>Pteridineae</taxon>
        <taxon>Pteridaceae</taxon>
        <taxon>Parkerioideae</taxon>
        <taxon>Ceratopteris</taxon>
    </lineage>
</organism>
<feature type="compositionally biased region" description="Acidic residues" evidence="8">
    <location>
        <begin position="216"/>
        <end position="226"/>
    </location>
</feature>
<evidence type="ECO:0000256" key="2">
    <source>
        <dbReference type="ARBA" id="ARBA00006916"/>
    </source>
</evidence>
<evidence type="ECO:0000256" key="4">
    <source>
        <dbReference type="ARBA" id="ARBA00019827"/>
    </source>
</evidence>
<feature type="region of interest" description="Disordered" evidence="8">
    <location>
        <begin position="257"/>
        <end position="369"/>
    </location>
</feature>
<dbReference type="GO" id="GO:0005730">
    <property type="term" value="C:nucleolus"/>
    <property type="evidence" value="ECO:0007669"/>
    <property type="project" value="UniProtKB-SubCell"/>
</dbReference>
<dbReference type="Proteomes" id="UP000825935">
    <property type="component" value="Chromosome 23"/>
</dbReference>
<dbReference type="OrthoDB" id="47732at2759"/>
<feature type="region of interest" description="Disordered" evidence="8">
    <location>
        <begin position="216"/>
        <end position="243"/>
    </location>
</feature>
<dbReference type="PANTHER" id="PTHR33911:SF1">
    <property type="entry name" value="RRNA-PROCESSING PROTEIN EFG1"/>
    <property type="match status" value="1"/>
</dbReference>
<feature type="compositionally biased region" description="Basic and acidic residues" evidence="8">
    <location>
        <begin position="290"/>
        <end position="300"/>
    </location>
</feature>
<feature type="compositionally biased region" description="Polar residues" evidence="8">
    <location>
        <begin position="339"/>
        <end position="350"/>
    </location>
</feature>